<dbReference type="PROSITE" id="PS50994">
    <property type="entry name" value="INTEGRASE"/>
    <property type="match status" value="1"/>
</dbReference>
<sequence length="399" mass="47309">MNGCFLIHCNQLRVSLKKRRYKNMSNQSHRKHLTFADRVMLEHYWNEERLSMSEIAIKMNRNQSTISRELNRGNESDISDVPKHVLNKYVHDFIKYSANLAEHRRNTQNNRSGPRNLTFEWQKRIEHYLNEKDYSPEDFVHTFPDCPMSSNTIRNYIAKDYIKVNTSAYGRRSKRYQKKPGYASTDEIKESSAKLNAKIERYNAQEDHLKSTQVQRLTITERPKAVNDRRFFGHWEMDLIVARDGTHFGIMVLVERKTRYTVAVRLGTSRKAGDMKEAFDYFMSIHGQFVKSVTLDNGIEFLSWDYLAHLQQHYGIKMYFAHPNSPQERGTNERKNRDLRHFMGYGGYTKYTQLDWDKACQVLNNKPMRLALNGDTPKKRYDQACLQRLRQLKKQAERK</sequence>
<dbReference type="GO" id="GO:0004803">
    <property type="term" value="F:transposase activity"/>
    <property type="evidence" value="ECO:0007669"/>
    <property type="project" value="TreeGrafter"/>
</dbReference>
<dbReference type="Pfam" id="PF13936">
    <property type="entry name" value="HTH_38"/>
    <property type="match status" value="1"/>
</dbReference>
<feature type="domain" description="Integrase catalytic" evidence="3">
    <location>
        <begin position="219"/>
        <end position="385"/>
    </location>
</feature>
<reference evidence="4 5" key="1">
    <citation type="submission" date="2018-10" db="EMBL/GenBank/DDBJ databases">
        <title>Draft genome sequence of Weissella viridescens UCO-SMC3.</title>
        <authorList>
            <person name="Garcia-Cancino A."/>
            <person name="Espinoza-Monje M."/>
            <person name="Albarracin L."/>
            <person name="Garcia-Castillo V."/>
            <person name="Campos-Martin J."/>
            <person name="Nakano Y."/>
            <person name="Guitierrez-Zamorano C."/>
            <person name="Ikeda-Ohtsubo W."/>
            <person name="Morita H."/>
            <person name="Kitazawa H."/>
            <person name="Villena J."/>
        </authorList>
    </citation>
    <scope>NUCLEOTIDE SEQUENCE [LARGE SCALE GENOMIC DNA]</scope>
    <source>
        <strain evidence="4 5">UCO-SMC3</strain>
    </source>
</reference>
<evidence type="ECO:0000256" key="1">
    <source>
        <dbReference type="ARBA" id="ARBA00023172"/>
    </source>
</evidence>
<evidence type="ECO:0000259" key="3">
    <source>
        <dbReference type="PROSITE" id="PS50994"/>
    </source>
</evidence>
<evidence type="ECO:0000256" key="2">
    <source>
        <dbReference type="SAM" id="Coils"/>
    </source>
</evidence>
<dbReference type="PANTHER" id="PTHR10948:SF23">
    <property type="entry name" value="TRANSPOSASE INSI FOR INSERTION SEQUENCE ELEMENT IS30A-RELATED"/>
    <property type="match status" value="1"/>
</dbReference>
<dbReference type="NCBIfam" id="NF033563">
    <property type="entry name" value="transpos_IS30"/>
    <property type="match status" value="1"/>
</dbReference>
<dbReference type="InterPro" id="IPR051917">
    <property type="entry name" value="Transposase-Integrase"/>
</dbReference>
<name>A0A3P2RJ09_WEIVI</name>
<dbReference type="GO" id="GO:0032196">
    <property type="term" value="P:transposition"/>
    <property type="evidence" value="ECO:0007669"/>
    <property type="project" value="TreeGrafter"/>
</dbReference>
<feature type="coiled-coil region" evidence="2">
    <location>
        <begin position="185"/>
        <end position="212"/>
    </location>
</feature>
<dbReference type="GO" id="GO:0006310">
    <property type="term" value="P:DNA recombination"/>
    <property type="evidence" value="ECO:0007669"/>
    <property type="project" value="UniProtKB-KW"/>
</dbReference>
<dbReference type="PANTHER" id="PTHR10948">
    <property type="entry name" value="TRANSPOSASE"/>
    <property type="match status" value="1"/>
</dbReference>
<protein>
    <submittedName>
        <fullName evidence="4">IS30 family transposase</fullName>
    </submittedName>
</protein>
<evidence type="ECO:0000313" key="4">
    <source>
        <dbReference type="EMBL" id="RRG17428.1"/>
    </source>
</evidence>
<comment type="caution">
    <text evidence="4">The sequence shown here is derived from an EMBL/GenBank/DDBJ whole genome shotgun (WGS) entry which is preliminary data.</text>
</comment>
<dbReference type="InterPro" id="IPR012337">
    <property type="entry name" value="RNaseH-like_sf"/>
</dbReference>
<dbReference type="AlphaFoldDB" id="A0A3P2RJ09"/>
<accession>A0A3P2RJ09</accession>
<dbReference type="GO" id="GO:0015074">
    <property type="term" value="P:DNA integration"/>
    <property type="evidence" value="ECO:0007669"/>
    <property type="project" value="InterPro"/>
</dbReference>
<dbReference type="GO" id="GO:0003676">
    <property type="term" value="F:nucleic acid binding"/>
    <property type="evidence" value="ECO:0007669"/>
    <property type="project" value="InterPro"/>
</dbReference>
<dbReference type="GO" id="GO:0005829">
    <property type="term" value="C:cytosol"/>
    <property type="evidence" value="ECO:0007669"/>
    <property type="project" value="TreeGrafter"/>
</dbReference>
<keyword evidence="2" id="KW-0175">Coiled coil</keyword>
<dbReference type="EMBL" id="RHGY01000010">
    <property type="protein sequence ID" value="RRG17428.1"/>
    <property type="molecule type" value="Genomic_DNA"/>
</dbReference>
<dbReference type="InterPro" id="IPR025246">
    <property type="entry name" value="IS30-like_HTH"/>
</dbReference>
<organism evidence="4 5">
    <name type="scientific">Weissella viridescens</name>
    <name type="common">Lactobacillus viridescens</name>
    <dbReference type="NCBI Taxonomy" id="1629"/>
    <lineage>
        <taxon>Bacteria</taxon>
        <taxon>Bacillati</taxon>
        <taxon>Bacillota</taxon>
        <taxon>Bacilli</taxon>
        <taxon>Lactobacillales</taxon>
        <taxon>Lactobacillaceae</taxon>
        <taxon>Weissella</taxon>
    </lineage>
</organism>
<dbReference type="InterPro" id="IPR036397">
    <property type="entry name" value="RNaseH_sf"/>
</dbReference>
<dbReference type="InterPro" id="IPR001584">
    <property type="entry name" value="Integrase_cat-core"/>
</dbReference>
<dbReference type="SUPFAM" id="SSF53098">
    <property type="entry name" value="Ribonuclease H-like"/>
    <property type="match status" value="1"/>
</dbReference>
<dbReference type="RefSeq" id="WP_124943775.1">
    <property type="nucleotide sequence ID" value="NZ_RHGY01000010.1"/>
</dbReference>
<gene>
    <name evidence="4" type="ORF">D3P96_07695</name>
</gene>
<evidence type="ECO:0000313" key="5">
    <source>
        <dbReference type="Proteomes" id="UP000275836"/>
    </source>
</evidence>
<dbReference type="InterPro" id="IPR053392">
    <property type="entry name" value="Transposase_IS30-like"/>
</dbReference>
<keyword evidence="1" id="KW-0233">DNA recombination</keyword>
<dbReference type="OrthoDB" id="2266792at2"/>
<dbReference type="Proteomes" id="UP000275836">
    <property type="component" value="Unassembled WGS sequence"/>
</dbReference>
<proteinExistence type="predicted"/>
<dbReference type="Gene3D" id="3.30.420.10">
    <property type="entry name" value="Ribonuclease H-like superfamily/Ribonuclease H"/>
    <property type="match status" value="1"/>
</dbReference>